<organism evidence="1 2">
    <name type="scientific">Saccharopolyspora cebuensis</name>
    <dbReference type="NCBI Taxonomy" id="418759"/>
    <lineage>
        <taxon>Bacteria</taxon>
        <taxon>Bacillati</taxon>
        <taxon>Actinomycetota</taxon>
        <taxon>Actinomycetes</taxon>
        <taxon>Pseudonocardiales</taxon>
        <taxon>Pseudonocardiaceae</taxon>
        <taxon>Saccharopolyspora</taxon>
    </lineage>
</organism>
<reference evidence="1 2" key="1">
    <citation type="submission" date="2024-08" db="EMBL/GenBank/DDBJ databases">
        <title>Genome mining of Saccharopolyspora cebuensis PGLac3 from Nigerian medicinal plant.</title>
        <authorList>
            <person name="Ezeobiora C.E."/>
            <person name="Igbokwe N.H."/>
            <person name="Amin D.H."/>
            <person name="Mendie U.E."/>
        </authorList>
    </citation>
    <scope>NUCLEOTIDE SEQUENCE [LARGE SCALE GENOMIC DNA]</scope>
    <source>
        <strain evidence="1 2">PGLac3</strain>
    </source>
</reference>
<keyword evidence="2" id="KW-1185">Reference proteome</keyword>
<protein>
    <submittedName>
        <fullName evidence="1">Uncharacterized protein</fullName>
    </submittedName>
</protein>
<proteinExistence type="predicted"/>
<accession>A0ABV4CI51</accession>
<dbReference type="RefSeq" id="WP_345365179.1">
    <property type="nucleotide sequence ID" value="NZ_BAABII010000013.1"/>
</dbReference>
<comment type="caution">
    <text evidence="1">The sequence shown here is derived from an EMBL/GenBank/DDBJ whole genome shotgun (WGS) entry which is preliminary data.</text>
</comment>
<gene>
    <name evidence="1" type="ORF">AB8O55_15295</name>
</gene>
<evidence type="ECO:0000313" key="2">
    <source>
        <dbReference type="Proteomes" id="UP001564626"/>
    </source>
</evidence>
<dbReference type="Proteomes" id="UP001564626">
    <property type="component" value="Unassembled WGS sequence"/>
</dbReference>
<sequence>MGAERERLVAEIRLLLDALAERAEGYLRACRDLDPQPDGCGWCPVCAAVSLLRGQSPSAMTEQLAGIVRALREALAEHVAEPGPEPAEESAEPDVQRIDVRRVGGPVLRDEGVAAQC</sequence>
<dbReference type="EMBL" id="JBGEHV010000026">
    <property type="protein sequence ID" value="MEY8040772.1"/>
    <property type="molecule type" value="Genomic_DNA"/>
</dbReference>
<name>A0ABV4CI51_9PSEU</name>
<evidence type="ECO:0000313" key="1">
    <source>
        <dbReference type="EMBL" id="MEY8040772.1"/>
    </source>
</evidence>